<comment type="caution">
    <text evidence="17">The sequence shown here is derived from an EMBL/GenBank/DDBJ whole genome shotgun (WGS) entry which is preliminary data.</text>
</comment>
<dbReference type="InterPro" id="IPR041367">
    <property type="entry name" value="Znf-CCCH_4"/>
</dbReference>
<dbReference type="PANTHER" id="PTHR46527:SF1">
    <property type="entry name" value="NUCLEOPORIN NUP42"/>
    <property type="match status" value="1"/>
</dbReference>
<evidence type="ECO:0000256" key="5">
    <source>
        <dbReference type="ARBA" id="ARBA00012180"/>
    </source>
</evidence>
<dbReference type="InterPro" id="IPR000571">
    <property type="entry name" value="Znf_CCCH"/>
</dbReference>
<feature type="zinc finger region" description="C3H1-type" evidence="15">
    <location>
        <begin position="53"/>
        <end position="80"/>
    </location>
</feature>
<dbReference type="GO" id="GO:0005634">
    <property type="term" value="C:nucleus"/>
    <property type="evidence" value="ECO:0007669"/>
    <property type="project" value="UniProtKB-SubCell"/>
</dbReference>
<proteinExistence type="inferred from homology"/>
<dbReference type="InterPro" id="IPR036855">
    <property type="entry name" value="Znf_CCCH_sf"/>
</dbReference>
<dbReference type="EMBL" id="JAOPGA020000840">
    <property type="protein sequence ID" value="KAL0482325.1"/>
    <property type="molecule type" value="Genomic_DNA"/>
</dbReference>
<keyword evidence="13" id="KW-0460">Magnesium</keyword>
<evidence type="ECO:0000313" key="18">
    <source>
        <dbReference type="Proteomes" id="UP001431209"/>
    </source>
</evidence>
<dbReference type="SUPFAM" id="SSF90229">
    <property type="entry name" value="CCCH zinc finger"/>
    <property type="match status" value="2"/>
</dbReference>
<evidence type="ECO:0000256" key="4">
    <source>
        <dbReference type="ARBA" id="ARBA00005300"/>
    </source>
</evidence>
<evidence type="ECO:0000256" key="14">
    <source>
        <dbReference type="ARBA" id="ARBA00023242"/>
    </source>
</evidence>
<feature type="domain" description="C3H1-type" evidence="16">
    <location>
        <begin position="84"/>
        <end position="111"/>
    </location>
</feature>
<evidence type="ECO:0000256" key="8">
    <source>
        <dbReference type="ARBA" id="ARBA00022723"/>
    </source>
</evidence>
<evidence type="ECO:0000256" key="11">
    <source>
        <dbReference type="ARBA" id="ARBA00022801"/>
    </source>
</evidence>
<dbReference type="Proteomes" id="UP001431209">
    <property type="component" value="Unassembled WGS sequence"/>
</dbReference>
<evidence type="ECO:0000256" key="12">
    <source>
        <dbReference type="ARBA" id="ARBA00022833"/>
    </source>
</evidence>
<dbReference type="Pfam" id="PF01693">
    <property type="entry name" value="Cauli_VI"/>
    <property type="match status" value="1"/>
</dbReference>
<evidence type="ECO:0000256" key="3">
    <source>
        <dbReference type="ARBA" id="ARBA00004123"/>
    </source>
</evidence>
<name>A0AAW2Z005_9EUKA</name>
<evidence type="ECO:0000256" key="2">
    <source>
        <dbReference type="ARBA" id="ARBA00004065"/>
    </source>
</evidence>
<dbReference type="Gene3D" id="3.40.970.10">
    <property type="entry name" value="Ribonuclease H1, N-terminal domain"/>
    <property type="match status" value="1"/>
</dbReference>
<dbReference type="InterPro" id="IPR011320">
    <property type="entry name" value="RNase_H1_N"/>
</dbReference>
<keyword evidence="14" id="KW-0539">Nucleus</keyword>
<keyword evidence="10 15" id="KW-0863">Zinc-finger</keyword>
<reference evidence="17 18" key="1">
    <citation type="submission" date="2024-03" db="EMBL/GenBank/DDBJ databases">
        <title>The Acrasis kona genome and developmental transcriptomes reveal deep origins of eukaryotic multicellular pathways.</title>
        <authorList>
            <person name="Sheikh S."/>
            <person name="Fu C.-J."/>
            <person name="Brown M.W."/>
            <person name="Baldauf S.L."/>
        </authorList>
    </citation>
    <scope>NUCLEOTIDE SEQUENCE [LARGE SCALE GENOMIC DNA]</scope>
    <source>
        <strain evidence="17 18">ATCC MYA-3509</strain>
    </source>
</reference>
<dbReference type="InterPro" id="IPR009027">
    <property type="entry name" value="Ribosomal_bL9/RNase_H1_N"/>
</dbReference>
<dbReference type="GO" id="GO:0008270">
    <property type="term" value="F:zinc ion binding"/>
    <property type="evidence" value="ECO:0007669"/>
    <property type="project" value="UniProtKB-KW"/>
</dbReference>
<dbReference type="AlphaFoldDB" id="A0AAW2Z005"/>
<dbReference type="PANTHER" id="PTHR46527">
    <property type="entry name" value="NUCLEOPORIN-LIKE PROTEIN 2"/>
    <property type="match status" value="1"/>
</dbReference>
<evidence type="ECO:0000313" key="17">
    <source>
        <dbReference type="EMBL" id="KAL0482325.1"/>
    </source>
</evidence>
<comment type="similarity">
    <text evidence="4">Belongs to the RNase H family.</text>
</comment>
<evidence type="ECO:0000256" key="15">
    <source>
        <dbReference type="PROSITE-ProRule" id="PRU00723"/>
    </source>
</evidence>
<dbReference type="InterPro" id="IPR051767">
    <property type="entry name" value="Nucleoporin_NUP42"/>
</dbReference>
<keyword evidence="18" id="KW-1185">Reference proteome</keyword>
<keyword evidence="12 15" id="KW-0862">Zinc</keyword>
<comment type="function">
    <text evidence="2">Endonuclease that specifically degrades the RNA of RNA-DNA hybrids.</text>
</comment>
<evidence type="ECO:0000256" key="7">
    <source>
        <dbReference type="ARBA" id="ARBA00022722"/>
    </source>
</evidence>
<keyword evidence="8 15" id="KW-0479">Metal-binding</keyword>
<dbReference type="GO" id="GO:0004523">
    <property type="term" value="F:RNA-DNA hybrid ribonuclease activity"/>
    <property type="evidence" value="ECO:0007669"/>
    <property type="project" value="UniProtKB-EC"/>
</dbReference>
<dbReference type="Pfam" id="PF18044">
    <property type="entry name" value="zf-CCCH_4"/>
    <property type="match status" value="1"/>
</dbReference>
<keyword evidence="7" id="KW-0540">Nuclease</keyword>
<evidence type="ECO:0000256" key="1">
    <source>
        <dbReference type="ARBA" id="ARBA00001946"/>
    </source>
</evidence>
<evidence type="ECO:0000256" key="6">
    <source>
        <dbReference type="ARBA" id="ARBA00017721"/>
    </source>
</evidence>
<keyword evidence="11" id="KW-0378">Hydrolase</keyword>
<accession>A0AAW2Z005</accession>
<dbReference type="EC" id="3.1.26.4" evidence="5"/>
<dbReference type="InterPro" id="IPR037056">
    <property type="entry name" value="RNase_H1_N_sf"/>
</dbReference>
<dbReference type="SMART" id="SM00356">
    <property type="entry name" value="ZnF_C3H1"/>
    <property type="match status" value="2"/>
</dbReference>
<feature type="domain" description="C3H1-type" evidence="16">
    <location>
        <begin position="53"/>
        <end position="80"/>
    </location>
</feature>
<gene>
    <name evidence="17" type="ORF">AKO1_012927</name>
</gene>
<comment type="subcellular location">
    <subcellularLocation>
        <location evidence="3">Nucleus</location>
    </subcellularLocation>
</comment>
<feature type="zinc finger region" description="C3H1-type" evidence="15">
    <location>
        <begin position="84"/>
        <end position="111"/>
    </location>
</feature>
<dbReference type="PROSITE" id="PS50103">
    <property type="entry name" value="ZF_C3H1"/>
    <property type="match status" value="2"/>
</dbReference>
<organism evidence="17 18">
    <name type="scientific">Acrasis kona</name>
    <dbReference type="NCBI Taxonomy" id="1008807"/>
    <lineage>
        <taxon>Eukaryota</taxon>
        <taxon>Discoba</taxon>
        <taxon>Heterolobosea</taxon>
        <taxon>Tetramitia</taxon>
        <taxon>Eutetramitia</taxon>
        <taxon>Acrasidae</taxon>
        <taxon>Acrasis</taxon>
    </lineage>
</organism>
<dbReference type="SUPFAM" id="SSF55658">
    <property type="entry name" value="L9 N-domain-like"/>
    <property type="match status" value="1"/>
</dbReference>
<evidence type="ECO:0000256" key="10">
    <source>
        <dbReference type="ARBA" id="ARBA00022771"/>
    </source>
</evidence>
<evidence type="ECO:0000259" key="16">
    <source>
        <dbReference type="PROSITE" id="PS50103"/>
    </source>
</evidence>
<protein>
    <recommendedName>
        <fullName evidence="6">Ribonuclease H</fullName>
        <ecNumber evidence="5">3.1.26.4</ecNumber>
    </recommendedName>
</protein>
<evidence type="ECO:0000256" key="9">
    <source>
        <dbReference type="ARBA" id="ARBA00022759"/>
    </source>
</evidence>
<sequence>MKFYAVRSGRRPGIYRSWNDCEAQVKGYSRNEYKSFHTYGEAMRYMNEGENDNGSSQVCVDYLKGNCDMGSSCNFAHKRNKRSAPTTPLCKYYMQGNCLHGDNCYYEHPPMYKRSNNVSTSTGLRQLPPAIYDSDDSDDIGDGSSLGQFGMTHDDEMLLVCQGIKPHDDDAFEMLKFLKYEM</sequence>
<dbReference type="FunFam" id="3.40.970.10:FF:000002">
    <property type="entry name" value="Ribonuclease H"/>
    <property type="match status" value="1"/>
</dbReference>
<dbReference type="Gene3D" id="3.30.1370.210">
    <property type="match status" value="1"/>
</dbReference>
<dbReference type="Pfam" id="PF14608">
    <property type="entry name" value="zf-CCCH_2"/>
    <property type="match status" value="1"/>
</dbReference>
<keyword evidence="9" id="KW-0255">Endonuclease</keyword>
<comment type="cofactor">
    <cofactor evidence="1">
        <name>Mg(2+)</name>
        <dbReference type="ChEBI" id="CHEBI:18420"/>
    </cofactor>
</comment>
<evidence type="ECO:0000256" key="13">
    <source>
        <dbReference type="ARBA" id="ARBA00022842"/>
    </source>
</evidence>